<dbReference type="Proteomes" id="UP001501427">
    <property type="component" value="Unassembled WGS sequence"/>
</dbReference>
<protein>
    <submittedName>
        <fullName evidence="3">Uncharacterized protein</fullName>
    </submittedName>
</protein>
<comment type="caution">
    <text evidence="3">The sequence shown here is derived from an EMBL/GenBank/DDBJ whole genome shotgun (WGS) entry which is preliminary data.</text>
</comment>
<feature type="compositionally biased region" description="Basic and acidic residues" evidence="1">
    <location>
        <begin position="237"/>
        <end position="258"/>
    </location>
</feature>
<organism evidence="3 4">
    <name type="scientific">Actinomadura livida</name>
    <dbReference type="NCBI Taxonomy" id="79909"/>
    <lineage>
        <taxon>Bacteria</taxon>
        <taxon>Bacillati</taxon>
        <taxon>Actinomycetota</taxon>
        <taxon>Actinomycetes</taxon>
        <taxon>Streptosporangiales</taxon>
        <taxon>Thermomonosporaceae</taxon>
        <taxon>Actinomadura</taxon>
    </lineage>
</organism>
<evidence type="ECO:0000256" key="1">
    <source>
        <dbReference type="SAM" id="MobiDB-lite"/>
    </source>
</evidence>
<keyword evidence="4" id="KW-1185">Reference proteome</keyword>
<proteinExistence type="predicted"/>
<sequence>MAAVEVPGERRSDAGASAKEYAALIVVAALMLGVLFSFVTPGTFGADVEYALCKLFAADDSQCESRHDRALKPTCLAGLTSDTYGGSVEVAIFSVGRDYGFLKFTTIGPDGKKTVKVMAIKGVSGGVGTGIGVGINAGKIFNLGADASADATLRVGAGDGWVFQGPNAEDDANAFMDDIREQYSIDAVKENGGLLGSIGGNIYDAFAGPDIPEPDIQRYEGQLDVTGSLTAGLGIGPRDKPEYQGRHRKETWQDKVPDSRGSNGITPNLNAYVGISGTEKVIYEDDKKTGDTSMTFMLAGEVNYGENHLVPGAQGRANATGSMTITKDKNGNIKSASFTQVHIVNGKATTVTTTLPITTDAERATLTEYLLNPFNTGGPGGQVLSLTWDDMAPTEPPGADAHPLQHLLYQKGKTSRVTYDYDQSDASYGANVKLGLKLGANYAVSNSGRQVTDAEYLGAVGPGGTREWKDFEECH</sequence>
<reference evidence="3 4" key="1">
    <citation type="journal article" date="2019" name="Int. J. Syst. Evol. Microbiol.">
        <title>The Global Catalogue of Microorganisms (GCM) 10K type strain sequencing project: providing services to taxonomists for standard genome sequencing and annotation.</title>
        <authorList>
            <consortium name="The Broad Institute Genomics Platform"/>
            <consortium name="The Broad Institute Genome Sequencing Center for Infectious Disease"/>
            <person name="Wu L."/>
            <person name="Ma J."/>
        </authorList>
    </citation>
    <scope>NUCLEOTIDE SEQUENCE [LARGE SCALE GENOMIC DNA]</scope>
    <source>
        <strain evidence="3 4">JCM 10667</strain>
    </source>
</reference>
<feature type="transmembrane region" description="Helical" evidence="2">
    <location>
        <begin position="21"/>
        <end position="39"/>
    </location>
</feature>
<evidence type="ECO:0000313" key="4">
    <source>
        <dbReference type="Proteomes" id="UP001501427"/>
    </source>
</evidence>
<name>A0ABN1EMD9_9ACTN</name>
<keyword evidence="2" id="KW-0812">Transmembrane</keyword>
<evidence type="ECO:0000256" key="2">
    <source>
        <dbReference type="SAM" id="Phobius"/>
    </source>
</evidence>
<keyword evidence="2" id="KW-1133">Transmembrane helix</keyword>
<feature type="region of interest" description="Disordered" evidence="1">
    <location>
        <begin position="232"/>
        <end position="267"/>
    </location>
</feature>
<gene>
    <name evidence="3" type="ORF">GCM10009546_35650</name>
</gene>
<evidence type="ECO:0000313" key="3">
    <source>
        <dbReference type="EMBL" id="GAA0569715.1"/>
    </source>
</evidence>
<keyword evidence="2" id="KW-0472">Membrane</keyword>
<accession>A0ABN1EMD9</accession>
<dbReference type="EMBL" id="BAAAHD010000027">
    <property type="protein sequence ID" value="GAA0569715.1"/>
    <property type="molecule type" value="Genomic_DNA"/>
</dbReference>